<evidence type="ECO:0000256" key="1">
    <source>
        <dbReference type="ARBA" id="ARBA00005399"/>
    </source>
</evidence>
<feature type="region of interest" description="Disordered" evidence="5">
    <location>
        <begin position="310"/>
        <end position="334"/>
    </location>
</feature>
<protein>
    <submittedName>
        <fullName evidence="10">Interleukin-20 receptor subunit alpha-like</fullName>
    </submittedName>
</protein>
<dbReference type="Pfam" id="PF09294">
    <property type="entry name" value="Interfer-bind"/>
    <property type="match status" value="1"/>
</dbReference>
<evidence type="ECO:0000313" key="11">
    <source>
        <dbReference type="Proteomes" id="UP001230051"/>
    </source>
</evidence>
<dbReference type="InterPro" id="IPR015373">
    <property type="entry name" value="Interferon/interleukin_rcp_dom"/>
</dbReference>
<evidence type="ECO:0000256" key="5">
    <source>
        <dbReference type="SAM" id="MobiDB-lite"/>
    </source>
</evidence>
<sequence>MLGPGTLTVLFLVTLKATEVVDGSAVPQQPCDVHFKSFNLRNVLRWSPGKGINNGTRYTVQYKIYGGKKDVWHDQKQCTNITRTCCDLSKETSDLQEGYFGRVKAVSNGISSDWTESKRFHPKLDTTIGPPSLEVRAGERSIFIWLRGPNKWQTDNKTKAKSMARYYRRLQYNVSLYNNKTKQLLHFLLKNNSGTLDKLDHNTQYCVSARTKVQGQISEPSEELCVTTPKDTFSEWLVVIMFGCVLPSMIAFFLICVVLYLIYRYVFGNHQKPPKNLLLQYHCEQEAKVVFVPYDNLKVNLITFNGFNPGGKTQQDKHGPAYENQSTSESQPAKHLGYTSQLVKHLSAKDPEILASDEGQQHEAPNYRRHTGTRPLSEDFGYGTVLKALSSFEEGDQLPENKDVIGVSQEAAFNPSFETHLISEEEAVRQAQMRKGQAQVSGGRQCQHFDKDIKLSLCWDFPEEAEQGEGTILVDWDPESRTLHMPILHDIEKAECDVEEKTNLLPTVYLRQSSGEPSDNEDTYVSRLVKNWGLHVQ</sequence>
<feature type="transmembrane region" description="Helical" evidence="6">
    <location>
        <begin position="236"/>
        <end position="263"/>
    </location>
</feature>
<dbReference type="InterPro" id="IPR036116">
    <property type="entry name" value="FN3_sf"/>
</dbReference>
<keyword evidence="6" id="KW-0472">Membrane</keyword>
<dbReference type="CDD" id="cd00063">
    <property type="entry name" value="FN3"/>
    <property type="match status" value="1"/>
</dbReference>
<feature type="signal peptide" evidence="7">
    <location>
        <begin position="1"/>
        <end position="23"/>
    </location>
</feature>
<comment type="similarity">
    <text evidence="1">Belongs to the type II cytokine receptor family.</text>
</comment>
<dbReference type="GO" id="GO:0004896">
    <property type="term" value="F:cytokine receptor activity"/>
    <property type="evidence" value="ECO:0007669"/>
    <property type="project" value="TreeGrafter"/>
</dbReference>
<keyword evidence="11" id="KW-1185">Reference proteome</keyword>
<keyword evidence="4 10" id="KW-0675">Receptor</keyword>
<name>A0AAD8LPS8_ACIOX</name>
<dbReference type="InterPro" id="IPR013783">
    <property type="entry name" value="Ig-like_fold"/>
</dbReference>
<keyword evidence="6" id="KW-0812">Transmembrane</keyword>
<evidence type="ECO:0000256" key="3">
    <source>
        <dbReference type="ARBA" id="ARBA00023157"/>
    </source>
</evidence>
<dbReference type="InterPro" id="IPR003961">
    <property type="entry name" value="FN3_dom"/>
</dbReference>
<feature type="domain" description="Fibronectin type-III" evidence="8">
    <location>
        <begin position="7"/>
        <end position="114"/>
    </location>
</feature>
<dbReference type="PANTHER" id="PTHR20859">
    <property type="entry name" value="INTERFERON/INTERLEUKIN RECEPTOR"/>
    <property type="match status" value="1"/>
</dbReference>
<dbReference type="SUPFAM" id="SSF49265">
    <property type="entry name" value="Fibronectin type III"/>
    <property type="match status" value="2"/>
</dbReference>
<dbReference type="Pfam" id="PF01108">
    <property type="entry name" value="Tissue_fac"/>
    <property type="match status" value="1"/>
</dbReference>
<reference evidence="10" key="1">
    <citation type="submission" date="2022-02" db="EMBL/GenBank/DDBJ databases">
        <title>Atlantic sturgeon de novo genome assembly.</title>
        <authorList>
            <person name="Stock M."/>
            <person name="Klopp C."/>
            <person name="Guiguen Y."/>
            <person name="Cabau C."/>
            <person name="Parinello H."/>
            <person name="Santidrian Yebra-Pimentel E."/>
            <person name="Kuhl H."/>
            <person name="Dirks R.P."/>
            <person name="Guessner J."/>
            <person name="Wuertz S."/>
            <person name="Du K."/>
            <person name="Schartl M."/>
        </authorList>
    </citation>
    <scope>NUCLEOTIDE SEQUENCE</scope>
    <source>
        <strain evidence="10">STURGEONOMICS-FGT-2020</strain>
        <tissue evidence="10">Whole blood</tissue>
    </source>
</reference>
<proteinExistence type="inferred from homology"/>
<evidence type="ECO:0000259" key="9">
    <source>
        <dbReference type="Pfam" id="PF09294"/>
    </source>
</evidence>
<comment type="caution">
    <text evidence="10">The sequence shown here is derived from an EMBL/GenBank/DDBJ whole genome shotgun (WGS) entry which is preliminary data.</text>
</comment>
<dbReference type="Gene3D" id="2.60.40.10">
    <property type="entry name" value="Immunoglobulins"/>
    <property type="match status" value="2"/>
</dbReference>
<keyword evidence="2 7" id="KW-0732">Signal</keyword>
<evidence type="ECO:0000256" key="6">
    <source>
        <dbReference type="SAM" id="Phobius"/>
    </source>
</evidence>
<dbReference type="AlphaFoldDB" id="A0AAD8LPS8"/>
<dbReference type="EMBL" id="JAGXEW010000006">
    <property type="protein sequence ID" value="KAK1170849.1"/>
    <property type="molecule type" value="Genomic_DNA"/>
</dbReference>
<dbReference type="GO" id="GO:0005886">
    <property type="term" value="C:plasma membrane"/>
    <property type="evidence" value="ECO:0007669"/>
    <property type="project" value="TreeGrafter"/>
</dbReference>
<feature type="domain" description="Interferon/interleukin receptor" evidence="9">
    <location>
        <begin position="126"/>
        <end position="229"/>
    </location>
</feature>
<keyword evidence="6" id="KW-1133">Transmembrane helix</keyword>
<evidence type="ECO:0000256" key="7">
    <source>
        <dbReference type="SAM" id="SignalP"/>
    </source>
</evidence>
<dbReference type="PANTHER" id="PTHR20859:SF86">
    <property type="entry name" value="INTERLEUKIN-20 RECEPTOR SUBUNIT ALPHA"/>
    <property type="match status" value="1"/>
</dbReference>
<evidence type="ECO:0000259" key="8">
    <source>
        <dbReference type="Pfam" id="PF01108"/>
    </source>
</evidence>
<dbReference type="InterPro" id="IPR050650">
    <property type="entry name" value="Type-II_Cytokine-TF_Rcpt"/>
</dbReference>
<accession>A0AAD8LPS8</accession>
<organism evidence="10 11">
    <name type="scientific">Acipenser oxyrinchus oxyrinchus</name>
    <dbReference type="NCBI Taxonomy" id="40147"/>
    <lineage>
        <taxon>Eukaryota</taxon>
        <taxon>Metazoa</taxon>
        <taxon>Chordata</taxon>
        <taxon>Craniata</taxon>
        <taxon>Vertebrata</taxon>
        <taxon>Euteleostomi</taxon>
        <taxon>Actinopterygii</taxon>
        <taxon>Chondrostei</taxon>
        <taxon>Acipenseriformes</taxon>
        <taxon>Acipenseridae</taxon>
        <taxon>Acipenser</taxon>
    </lineage>
</organism>
<evidence type="ECO:0000256" key="4">
    <source>
        <dbReference type="ARBA" id="ARBA00023170"/>
    </source>
</evidence>
<evidence type="ECO:0000256" key="2">
    <source>
        <dbReference type="ARBA" id="ARBA00022729"/>
    </source>
</evidence>
<feature type="chain" id="PRO_5041989767" evidence="7">
    <location>
        <begin position="24"/>
        <end position="537"/>
    </location>
</feature>
<gene>
    <name evidence="10" type="primary">IL20RA</name>
    <name evidence="10" type="ORF">AOXY_G7790</name>
</gene>
<keyword evidence="3" id="KW-1015">Disulfide bond</keyword>
<dbReference type="FunFam" id="2.60.40.10:FF:000348">
    <property type="entry name" value="Interleukin 20 receptor subunit alpha"/>
    <property type="match status" value="1"/>
</dbReference>
<dbReference type="Proteomes" id="UP001230051">
    <property type="component" value="Unassembled WGS sequence"/>
</dbReference>
<evidence type="ECO:0000313" key="10">
    <source>
        <dbReference type="EMBL" id="KAK1170849.1"/>
    </source>
</evidence>